<dbReference type="Proteomes" id="UP000219494">
    <property type="component" value="Unassembled WGS sequence"/>
</dbReference>
<keyword evidence="4" id="KW-1185">Reference proteome</keyword>
<evidence type="ECO:0000313" key="3">
    <source>
        <dbReference type="EMBL" id="SOB80476.1"/>
    </source>
</evidence>
<dbReference type="InterPro" id="IPR012480">
    <property type="entry name" value="Hepar_II_III_C"/>
</dbReference>
<evidence type="ECO:0000259" key="2">
    <source>
        <dbReference type="Pfam" id="PF07940"/>
    </source>
</evidence>
<proteinExistence type="predicted"/>
<dbReference type="Gene3D" id="2.70.98.70">
    <property type="match status" value="1"/>
</dbReference>
<feature type="domain" description="Heparinase II/III-like C-terminal" evidence="2">
    <location>
        <begin position="329"/>
        <end position="573"/>
    </location>
</feature>
<sequence length="579" mass="61799">MIDAGQVEPAADGIEEGKRLIRVGGDAGLSLTQRLSERLQALAWRSPLHNVRLRGRHPLKLITVADDPFLGDVGRGRALLDGVIAFRGERRPIEVLDLAKPDWSRPFADHLQGFGWLRDLSSVAPRAQAAPIAEGITRRWIAAHGERVSDTAWRPELWGRRILAWVAHAPLILSSTDLVYRSSVLHALARGARHLDRTAERAPLGPPRIAAWSGVVAAGLMIPGGEARRQFGERGLARALDTCITPDGGVVGRAPVGQLDALMVLVQLRAVYAARRLEPPAVLETALARLVPPLLGVCHGDRGLGSWQGGGPVGGDAIDAVIAASGVRARPLRQARDWGYQRITAGSTLLVMDGAPPPVARLVDGGCASTLAFELSDGPHRIVVNCGGARMANAQLPAALTEGLRTTAAHSTLTLGDLNSTAIQADGTLGKGVSEVELTRSESDTLSRIEASHDGYVRRLGFLHRRTLAVGGDGRDVRGEDSLLPSNTGRGRKSTPAFAVRFHLAPSVEVSPTSDGQGAVLRLPGNLLWQFRCKGAPLTIDESVWLDASGRPHRTEQLVVTGDVPAGGTSVSWWFHRSR</sequence>
<gene>
    <name evidence="3" type="ORF">SAMN06297144_1080</name>
</gene>
<comment type="subcellular location">
    <subcellularLocation>
        <location evidence="1">Cell envelope</location>
    </subcellularLocation>
</comment>
<evidence type="ECO:0000313" key="4">
    <source>
        <dbReference type="Proteomes" id="UP000219494"/>
    </source>
</evidence>
<dbReference type="Pfam" id="PF07940">
    <property type="entry name" value="Hepar_II_III_C"/>
    <property type="match status" value="1"/>
</dbReference>
<dbReference type="Gene3D" id="1.50.10.100">
    <property type="entry name" value="Chondroitin AC/alginate lyase"/>
    <property type="match status" value="1"/>
</dbReference>
<accession>A0A285QF56</accession>
<dbReference type="AlphaFoldDB" id="A0A285QF56"/>
<dbReference type="RefSeq" id="WP_245858215.1">
    <property type="nucleotide sequence ID" value="NZ_OBMI01000001.1"/>
</dbReference>
<dbReference type="GO" id="GO:0016829">
    <property type="term" value="F:lyase activity"/>
    <property type="evidence" value="ECO:0007669"/>
    <property type="project" value="InterPro"/>
</dbReference>
<dbReference type="GO" id="GO:0030313">
    <property type="term" value="C:cell envelope"/>
    <property type="evidence" value="ECO:0007669"/>
    <property type="project" value="UniProtKB-SubCell"/>
</dbReference>
<name>A0A285QF56_9SPHN</name>
<reference evidence="3 4" key="1">
    <citation type="submission" date="2017-07" db="EMBL/GenBank/DDBJ databases">
        <authorList>
            <person name="Sun Z.S."/>
            <person name="Albrecht U."/>
            <person name="Echele G."/>
            <person name="Lee C.C."/>
        </authorList>
    </citation>
    <scope>NUCLEOTIDE SEQUENCE [LARGE SCALE GENOMIC DNA]</scope>
    <source>
        <strain evidence="3 4">CGMCC 1.12672</strain>
    </source>
</reference>
<dbReference type="InterPro" id="IPR008929">
    <property type="entry name" value="Chondroitin_lyas"/>
</dbReference>
<dbReference type="EMBL" id="OBMI01000001">
    <property type="protein sequence ID" value="SOB80476.1"/>
    <property type="molecule type" value="Genomic_DNA"/>
</dbReference>
<organism evidence="3 4">
    <name type="scientific">Sphingomonas guangdongensis</name>
    <dbReference type="NCBI Taxonomy" id="1141890"/>
    <lineage>
        <taxon>Bacteria</taxon>
        <taxon>Pseudomonadati</taxon>
        <taxon>Pseudomonadota</taxon>
        <taxon>Alphaproteobacteria</taxon>
        <taxon>Sphingomonadales</taxon>
        <taxon>Sphingomonadaceae</taxon>
        <taxon>Sphingomonas</taxon>
    </lineage>
</organism>
<evidence type="ECO:0000256" key="1">
    <source>
        <dbReference type="ARBA" id="ARBA00004196"/>
    </source>
</evidence>
<protein>
    <submittedName>
        <fullName evidence="3">Uncharacterized conserved protein, heparinase superfamily</fullName>
    </submittedName>
</protein>